<dbReference type="Proteomes" id="UP000034307">
    <property type="component" value="Unassembled WGS sequence"/>
</dbReference>
<dbReference type="SUPFAM" id="SSF53474">
    <property type="entry name" value="alpha/beta-Hydrolases"/>
    <property type="match status" value="1"/>
</dbReference>
<proteinExistence type="predicted"/>
<comment type="caution">
    <text evidence="1">The sequence shown here is derived from an EMBL/GenBank/DDBJ whole genome shotgun (WGS) entry which is preliminary data.</text>
</comment>
<dbReference type="AlphaFoldDB" id="A0A0G1RJF2"/>
<protein>
    <recommendedName>
        <fullName evidence="3">Alpha/beta hydrolase</fullName>
    </recommendedName>
</protein>
<dbReference type="Gene3D" id="3.40.50.1820">
    <property type="entry name" value="alpha/beta hydrolase"/>
    <property type="match status" value="1"/>
</dbReference>
<dbReference type="InterPro" id="IPR029058">
    <property type="entry name" value="AB_hydrolase_fold"/>
</dbReference>
<evidence type="ECO:0000313" key="2">
    <source>
        <dbReference type="Proteomes" id="UP000034307"/>
    </source>
</evidence>
<evidence type="ECO:0000313" key="1">
    <source>
        <dbReference type="EMBL" id="KKU57197.1"/>
    </source>
</evidence>
<accession>A0A0G1RJF2</accession>
<evidence type="ECO:0008006" key="3">
    <source>
        <dbReference type="Google" id="ProtNLM"/>
    </source>
</evidence>
<reference evidence="1 2" key="1">
    <citation type="journal article" date="2015" name="Nature">
        <title>rRNA introns, odd ribosomes, and small enigmatic genomes across a large radiation of phyla.</title>
        <authorList>
            <person name="Brown C.T."/>
            <person name="Hug L.A."/>
            <person name="Thomas B.C."/>
            <person name="Sharon I."/>
            <person name="Castelle C.J."/>
            <person name="Singh A."/>
            <person name="Wilkins M.J."/>
            <person name="Williams K.H."/>
            <person name="Banfield J.F."/>
        </authorList>
    </citation>
    <scope>NUCLEOTIDE SEQUENCE [LARGE SCALE GENOMIC DNA]</scope>
</reference>
<name>A0A0G1RJF2_9BACT</name>
<gene>
    <name evidence="1" type="ORF">UX80_C0023G0005</name>
</gene>
<sequence>MNKAGHMALVVPGLRDQIVLHQLLTVGWKFGGIVPVIYRMGWHDGEKFEDKLGKLLAEIDLLRRRADRLSLVGTSAGAGAVLNAFLERRTVVYKAVNVCGRLRPGTSVGVRGFDERTKSSRSFRESVMRFSEKERRLSAADRKRILCIYPSLGDELVPRDTCVLEGANNTSVPTGEHMFSIGIAMMFGYVTKFLDKNERGL</sequence>
<dbReference type="STRING" id="1618358.UX80_C0023G0005"/>
<dbReference type="EMBL" id="LCNO01000023">
    <property type="protein sequence ID" value="KKU57197.1"/>
    <property type="molecule type" value="Genomic_DNA"/>
</dbReference>
<organism evidence="1 2">
    <name type="scientific">Candidatus Amesbacteria bacterium GW2011_GWA2_47_11b</name>
    <dbReference type="NCBI Taxonomy" id="1618358"/>
    <lineage>
        <taxon>Bacteria</taxon>
        <taxon>Candidatus Amesiibacteriota</taxon>
    </lineage>
</organism>